<dbReference type="Pfam" id="PF06742">
    <property type="entry name" value="DUF1214"/>
    <property type="match status" value="1"/>
</dbReference>
<evidence type="ECO:0000313" key="3">
    <source>
        <dbReference type="Proteomes" id="UP000601435"/>
    </source>
</evidence>
<dbReference type="InterPro" id="IPR010621">
    <property type="entry name" value="DUF1214"/>
</dbReference>
<dbReference type="Gene3D" id="2.60.120.600">
    <property type="entry name" value="Domain of unknown function DUF1214, C-terminal domain"/>
    <property type="match status" value="1"/>
</dbReference>
<feature type="non-terminal residue" evidence="2">
    <location>
        <position position="1"/>
    </location>
</feature>
<evidence type="ECO:0000259" key="1">
    <source>
        <dbReference type="Pfam" id="PF06742"/>
    </source>
</evidence>
<organism evidence="2 3">
    <name type="scientific">Symbiodinium necroappetens</name>
    <dbReference type="NCBI Taxonomy" id="1628268"/>
    <lineage>
        <taxon>Eukaryota</taxon>
        <taxon>Sar</taxon>
        <taxon>Alveolata</taxon>
        <taxon>Dinophyceae</taxon>
        <taxon>Suessiales</taxon>
        <taxon>Symbiodiniaceae</taxon>
        <taxon>Symbiodinium</taxon>
    </lineage>
</organism>
<dbReference type="Proteomes" id="UP000601435">
    <property type="component" value="Unassembled WGS sequence"/>
</dbReference>
<accession>A0A812J9N2</accession>
<dbReference type="PANTHER" id="PTHR36509">
    <property type="entry name" value="BLL3101 PROTEIN"/>
    <property type="match status" value="1"/>
</dbReference>
<feature type="domain" description="DUF1214" evidence="1">
    <location>
        <begin position="38"/>
        <end position="107"/>
    </location>
</feature>
<name>A0A812J9N2_9DINO</name>
<gene>
    <name evidence="2" type="ORF">SNEC2469_LOCUS1663</name>
</gene>
<keyword evidence="3" id="KW-1185">Reference proteome</keyword>
<evidence type="ECO:0000313" key="2">
    <source>
        <dbReference type="EMBL" id="CAE7203627.1"/>
    </source>
</evidence>
<reference evidence="2" key="1">
    <citation type="submission" date="2021-02" db="EMBL/GenBank/DDBJ databases">
        <authorList>
            <person name="Dougan E. K."/>
            <person name="Rhodes N."/>
            <person name="Thang M."/>
            <person name="Chan C."/>
        </authorList>
    </citation>
    <scope>NUCLEOTIDE SEQUENCE</scope>
</reference>
<protein>
    <recommendedName>
        <fullName evidence="1">DUF1214 domain-containing protein</fullName>
    </recommendedName>
</protein>
<dbReference type="SUPFAM" id="SSF160935">
    <property type="entry name" value="VPA0735-like"/>
    <property type="match status" value="1"/>
</dbReference>
<proteinExistence type="predicted"/>
<comment type="caution">
    <text evidence="2">The sequence shown here is derived from an EMBL/GenBank/DDBJ whole genome shotgun (WGS) entry which is preliminary data.</text>
</comment>
<dbReference type="EMBL" id="CAJNJA010006016">
    <property type="protein sequence ID" value="CAE7203627.1"/>
    <property type="molecule type" value="Genomic_DNA"/>
</dbReference>
<dbReference type="InterPro" id="IPR037049">
    <property type="entry name" value="DUF1214_C_sf"/>
</dbReference>
<dbReference type="AlphaFoldDB" id="A0A812J9N2"/>
<dbReference type="PANTHER" id="PTHR36509:SF2">
    <property type="entry name" value="BLL3101 PROTEIN"/>
    <property type="match status" value="1"/>
</dbReference>
<sequence>MTSADLFGTRDFLKNEYIKRLGGAKLGIYGNSREEAFYPLYKTLDGQALDASKSSYKLVLSKKDQEIPKAFWSLTMYDGVSQLLVENPLNRYLLNSAMLPSMKVAED</sequence>